<organism evidence="2 3">
    <name type="scientific">Cyphellophora attinorum</name>
    <dbReference type="NCBI Taxonomy" id="1664694"/>
    <lineage>
        <taxon>Eukaryota</taxon>
        <taxon>Fungi</taxon>
        <taxon>Dikarya</taxon>
        <taxon>Ascomycota</taxon>
        <taxon>Pezizomycotina</taxon>
        <taxon>Eurotiomycetes</taxon>
        <taxon>Chaetothyriomycetidae</taxon>
        <taxon>Chaetothyriales</taxon>
        <taxon>Cyphellophoraceae</taxon>
        <taxon>Cyphellophora</taxon>
    </lineage>
</organism>
<evidence type="ECO:0000256" key="1">
    <source>
        <dbReference type="SAM" id="MobiDB-lite"/>
    </source>
</evidence>
<dbReference type="AlphaFoldDB" id="A0A0N1H789"/>
<feature type="region of interest" description="Disordered" evidence="1">
    <location>
        <begin position="226"/>
        <end position="307"/>
    </location>
</feature>
<dbReference type="SUPFAM" id="SSF54236">
    <property type="entry name" value="Ubiquitin-like"/>
    <property type="match status" value="1"/>
</dbReference>
<dbReference type="Gene3D" id="3.10.20.90">
    <property type="entry name" value="Phosphatidylinositol 3-kinase Catalytic Subunit, Chain A, domain 1"/>
    <property type="match status" value="1"/>
</dbReference>
<feature type="compositionally biased region" description="Polar residues" evidence="1">
    <location>
        <begin position="518"/>
        <end position="536"/>
    </location>
</feature>
<comment type="caution">
    <text evidence="2">The sequence shown here is derived from an EMBL/GenBank/DDBJ whole genome shotgun (WGS) entry which is preliminary data.</text>
</comment>
<dbReference type="OrthoDB" id="21589at2759"/>
<feature type="compositionally biased region" description="Polar residues" evidence="1">
    <location>
        <begin position="266"/>
        <end position="286"/>
    </location>
</feature>
<feature type="region of interest" description="Disordered" evidence="1">
    <location>
        <begin position="111"/>
        <end position="130"/>
    </location>
</feature>
<feature type="region of interest" description="Disordered" evidence="1">
    <location>
        <begin position="504"/>
        <end position="536"/>
    </location>
</feature>
<dbReference type="GeneID" id="28737923"/>
<feature type="region of interest" description="Disordered" evidence="1">
    <location>
        <begin position="612"/>
        <end position="728"/>
    </location>
</feature>
<gene>
    <name evidence="2" type="ORF">AB675_5805</name>
</gene>
<evidence type="ECO:0000313" key="2">
    <source>
        <dbReference type="EMBL" id="KPI38782.1"/>
    </source>
</evidence>
<accession>A0A0N1H789</accession>
<keyword evidence="3" id="KW-1185">Reference proteome</keyword>
<dbReference type="InterPro" id="IPR029071">
    <property type="entry name" value="Ubiquitin-like_domsf"/>
</dbReference>
<dbReference type="Proteomes" id="UP000038010">
    <property type="component" value="Unassembled WGS sequence"/>
</dbReference>
<dbReference type="VEuPathDB" id="FungiDB:AB675_5805"/>
<reference evidence="2 3" key="1">
    <citation type="submission" date="2015-06" db="EMBL/GenBank/DDBJ databases">
        <title>Draft genome of the ant-associated black yeast Phialophora attae CBS 131958.</title>
        <authorList>
            <person name="Moreno L.F."/>
            <person name="Stielow B.J."/>
            <person name="de Hoog S."/>
            <person name="Vicente V.A."/>
            <person name="Weiss V.A."/>
            <person name="de Vries M."/>
            <person name="Cruz L.M."/>
            <person name="Souza E.M."/>
        </authorList>
    </citation>
    <scope>NUCLEOTIDE SEQUENCE [LARGE SCALE GENOMIC DNA]</scope>
    <source>
        <strain evidence="2 3">CBS 131958</strain>
    </source>
</reference>
<feature type="compositionally biased region" description="Polar residues" evidence="1">
    <location>
        <begin position="684"/>
        <end position="714"/>
    </location>
</feature>
<feature type="compositionally biased region" description="Low complexity" evidence="1">
    <location>
        <begin position="637"/>
        <end position="668"/>
    </location>
</feature>
<dbReference type="EMBL" id="LFJN01000017">
    <property type="protein sequence ID" value="KPI38782.1"/>
    <property type="molecule type" value="Genomic_DNA"/>
</dbReference>
<feature type="compositionally biased region" description="Polar residues" evidence="1">
    <location>
        <begin position="239"/>
        <end position="252"/>
    </location>
</feature>
<name>A0A0N1H789_9EURO</name>
<evidence type="ECO:0000313" key="3">
    <source>
        <dbReference type="Proteomes" id="UP000038010"/>
    </source>
</evidence>
<proteinExistence type="predicted"/>
<dbReference type="RefSeq" id="XP_017998745.1">
    <property type="nucleotide sequence ID" value="XM_018146043.1"/>
</dbReference>
<protein>
    <submittedName>
        <fullName evidence="2">Uncharacterized protein</fullName>
    </submittedName>
</protein>
<feature type="compositionally biased region" description="Polar residues" evidence="1">
    <location>
        <begin position="625"/>
        <end position="634"/>
    </location>
</feature>
<sequence>MSSSNGASSAEPAPHSPDVVNLRITYLLGGNPRPPHNVGAVPADTTIGALRLRLQTELLETPTPQEQRLIYQGRPLLQDNQTLREALRIDGPAGLLPYTLQIIIQTRPAASHYRPPQMASAPATDGMHAGQPHPPGTMLTDRTAEDDMREVDDYRRRFDQFIQQGQQMALQHHHLQLHQQQHQHQHTGAMLHQQTEAMLQQHRRAVELARAQHQRQVARIAQATQQLETPDGPQENPAVATTNGQPASQSVGLPQPPLIDAPGISPSFTQPQASAQRPQRLDTQAPVQMPRPLSTPPLPRPGHFHTQLPTLANPNFPLPRPGHFPPQVPRSVFPLFEPSRPAAPQTQDRVWLLSSPQGPRALLFSPNHGYFTSTPPIRRSLVQDAIRTRIAGRTTVRTTAANPPAAAAAGAVANPLPGQVALRQPAQPAAGAAAQNPNDGFLALVNNRAWLFLRLYMFAWVLSEPGTWRRWSLLGLAVLISLLPTDNPINTVLRVARRHFDALVGPPQPQPRPIATAQLPNGTAPNATGQPPQGTVNITPEEAAARIIRERNAAQRQRQANPNVMRDLLYRIEQALALFLASLVPGVGERHVAAREEQRRLEMQAEMERINAARAREAAAEAALDTSTQPSQGAGNAESTPASECTTETTPTEGASSAAAEAVPAPEATKSEPAAQLPLPSWGSVEQTTSTASTSTGVDTLANGYNATDESQPQPRARHATVDDDVPE</sequence>